<evidence type="ECO:0000259" key="15">
    <source>
        <dbReference type="PROSITE" id="PS51471"/>
    </source>
</evidence>
<evidence type="ECO:0000256" key="10">
    <source>
        <dbReference type="ARBA" id="ARBA00023002"/>
    </source>
</evidence>
<protein>
    <recommendedName>
        <fullName evidence="5">procollagen-proline 4-dioxygenase</fullName>
        <ecNumber evidence="5">1.14.11.2</ecNumber>
    </recommendedName>
</protein>
<comment type="function">
    <text evidence="2">Catalyzes the post-translational formation of 4-hydroxyproline in -Xaa-Pro-Gly- sequences in collagens and other proteins.</text>
</comment>
<evidence type="ECO:0000256" key="14">
    <source>
        <dbReference type="SAM" id="SignalP"/>
    </source>
</evidence>
<dbReference type="InterPro" id="IPR044862">
    <property type="entry name" value="Pro_4_hyd_alph_FE2OG_OXY"/>
</dbReference>
<dbReference type="GO" id="GO:0005506">
    <property type="term" value="F:iron ion binding"/>
    <property type="evidence" value="ECO:0007669"/>
    <property type="project" value="InterPro"/>
</dbReference>
<dbReference type="InterPro" id="IPR059068">
    <property type="entry name" value="TPR_P4H"/>
</dbReference>
<dbReference type="Proteomes" id="UP001186944">
    <property type="component" value="Unassembled WGS sequence"/>
</dbReference>
<comment type="cofactor">
    <cofactor evidence="1">
        <name>L-ascorbate</name>
        <dbReference type="ChEBI" id="CHEBI:38290"/>
    </cofactor>
</comment>
<dbReference type="InterPro" id="IPR045054">
    <property type="entry name" value="P4HA-like"/>
</dbReference>
<evidence type="ECO:0000256" key="4">
    <source>
        <dbReference type="ARBA" id="ARBA00006511"/>
    </source>
</evidence>
<dbReference type="PROSITE" id="PS51471">
    <property type="entry name" value="FE2OG_OXY"/>
    <property type="match status" value="1"/>
</dbReference>
<dbReference type="Gene3D" id="2.60.120.620">
    <property type="entry name" value="q2cbj1_9rhob like domain"/>
    <property type="match status" value="1"/>
</dbReference>
<evidence type="ECO:0000256" key="1">
    <source>
        <dbReference type="ARBA" id="ARBA00001961"/>
    </source>
</evidence>
<keyword evidence="8" id="KW-0847">Vitamin C</keyword>
<dbReference type="Pfam" id="PF08336">
    <property type="entry name" value="P4Ha_N"/>
    <property type="match status" value="1"/>
</dbReference>
<keyword evidence="14" id="KW-0732">Signal</keyword>
<feature type="coiled-coil region" evidence="13">
    <location>
        <begin position="40"/>
        <end position="74"/>
    </location>
</feature>
<dbReference type="SMART" id="SM00702">
    <property type="entry name" value="P4Hc"/>
    <property type="match status" value="1"/>
</dbReference>
<reference evidence="16" key="1">
    <citation type="submission" date="2019-08" db="EMBL/GenBank/DDBJ databases">
        <title>The improved chromosome-level genome for the pearl oyster Pinctada fucata martensii using PacBio sequencing and Hi-C.</title>
        <authorList>
            <person name="Zheng Z."/>
        </authorList>
    </citation>
    <scope>NUCLEOTIDE SEQUENCE</scope>
    <source>
        <strain evidence="16">ZZ-2019</strain>
        <tissue evidence="16">Adductor muscle</tissue>
    </source>
</reference>
<keyword evidence="17" id="KW-1185">Reference proteome</keyword>
<dbReference type="GO" id="GO:0031418">
    <property type="term" value="F:L-ascorbic acid binding"/>
    <property type="evidence" value="ECO:0007669"/>
    <property type="project" value="UniProtKB-KW"/>
</dbReference>
<dbReference type="PANTHER" id="PTHR10869">
    <property type="entry name" value="PROLYL 4-HYDROXYLASE ALPHA SUBUNIT"/>
    <property type="match status" value="1"/>
</dbReference>
<evidence type="ECO:0000256" key="7">
    <source>
        <dbReference type="ARBA" id="ARBA00022824"/>
    </source>
</evidence>
<dbReference type="Gene3D" id="1.25.40.10">
    <property type="entry name" value="Tetratricopeptide repeat domain"/>
    <property type="match status" value="2"/>
</dbReference>
<comment type="subcellular location">
    <subcellularLocation>
        <location evidence="3">Endoplasmic reticulum lumen</location>
    </subcellularLocation>
</comment>
<evidence type="ECO:0000313" key="16">
    <source>
        <dbReference type="EMBL" id="KAK3090445.1"/>
    </source>
</evidence>
<evidence type="ECO:0000256" key="13">
    <source>
        <dbReference type="SAM" id="Coils"/>
    </source>
</evidence>
<keyword evidence="12" id="KW-0325">Glycoprotein</keyword>
<proteinExistence type="inferred from homology"/>
<evidence type="ECO:0000256" key="6">
    <source>
        <dbReference type="ARBA" id="ARBA00022723"/>
    </source>
</evidence>
<sequence length="589" mass="68589">MFTVWYLMYLLACVANLIRCELFSSMAHLDTALYAEQDIAQAIKEYVQEEESRLRQLERVANELNAHSEEVLKRKENYLHNPVNAYLYMKKFTIDWDKDIAPLFQRDAETEVYKKLKEIKEYLPTYEDLNGAVAALLRLQDTYKLNTDDLARGIVGKSQSSSMTAIDCFELGKISYEEEDYIHTSQWMEKALSLLNEEKNHTVQKKDLLDYLAFSVFKYVLMDFAAADCFEIGRQAYTDKDFKHCTMWMEKSLDLEKGEGNKTIERMYVLDYLAYSSMMQGDVRRALILTDELLAIAPYHTRAQNNRRYYERILKEHDEDSKVSEEGVVDDTQETHYRQSEEFQTYESLCRGEDTKVNKDKHRLVCRYHNNNNPSLLIQPIKQEEIFLDPWIVMYYDVMSDSEIKVIKELATPKLDRATVHNAKTGKLETAHYRVSKSAWLKDGDHFVVHRVNNRIQAVTGLTMKTAEDLQIANYGLGGQYEPHFDFARKEEKNAFKSLGTGNRIATWLTYMSDVEAGGATVFPYIGVKLFPKKGAAAFWYNLYRNGDGIYNTRHAACPVLVGHKWVSNKWIHERGQEFRRTCSLNKKE</sequence>
<accession>A0AA89BPD8</accession>
<dbReference type="AlphaFoldDB" id="A0AA89BPD8"/>
<dbReference type="InterPro" id="IPR006620">
    <property type="entry name" value="Pro_4_hyd_alph"/>
</dbReference>
<dbReference type="EC" id="1.14.11.2" evidence="5"/>
<dbReference type="PANTHER" id="PTHR10869:SF216">
    <property type="entry name" value="PROCOLLAGEN-PROLINE 4-DIOXYGENASE"/>
    <property type="match status" value="1"/>
</dbReference>
<dbReference type="InterPro" id="IPR011990">
    <property type="entry name" value="TPR-like_helical_dom_sf"/>
</dbReference>
<evidence type="ECO:0000256" key="8">
    <source>
        <dbReference type="ARBA" id="ARBA00022896"/>
    </source>
</evidence>
<dbReference type="Pfam" id="PF23558">
    <property type="entry name" value="TPR_P4H"/>
    <property type="match status" value="2"/>
</dbReference>
<keyword evidence="6" id="KW-0479">Metal-binding</keyword>
<keyword evidence="11" id="KW-0408">Iron</keyword>
<dbReference type="FunFam" id="1.25.40.10:FF:000006">
    <property type="entry name" value="Prolyl 4-hydroxylase subunit alpha 2"/>
    <property type="match status" value="2"/>
</dbReference>
<evidence type="ECO:0000256" key="2">
    <source>
        <dbReference type="ARBA" id="ARBA00002035"/>
    </source>
</evidence>
<keyword evidence="13" id="KW-0175">Coiled coil</keyword>
<comment type="similarity">
    <text evidence="4">Belongs to the P4HA family.</text>
</comment>
<feature type="chain" id="PRO_5041655543" description="procollagen-proline 4-dioxygenase" evidence="14">
    <location>
        <begin position="21"/>
        <end position="589"/>
    </location>
</feature>
<dbReference type="EMBL" id="VSWD01000010">
    <property type="protein sequence ID" value="KAK3090445.1"/>
    <property type="molecule type" value="Genomic_DNA"/>
</dbReference>
<evidence type="ECO:0000313" key="17">
    <source>
        <dbReference type="Proteomes" id="UP001186944"/>
    </source>
</evidence>
<keyword evidence="9" id="KW-0223">Dioxygenase</keyword>
<dbReference type="InterPro" id="IPR013547">
    <property type="entry name" value="P4H_N"/>
</dbReference>
<dbReference type="SUPFAM" id="SSF48452">
    <property type="entry name" value="TPR-like"/>
    <property type="match status" value="1"/>
</dbReference>
<feature type="signal peptide" evidence="14">
    <location>
        <begin position="1"/>
        <end position="20"/>
    </location>
</feature>
<evidence type="ECO:0000256" key="3">
    <source>
        <dbReference type="ARBA" id="ARBA00004319"/>
    </source>
</evidence>
<dbReference type="FunFam" id="2.60.120.620:FF:000001">
    <property type="entry name" value="Prolyl 4-hydroxylase subunit alpha 2"/>
    <property type="match status" value="1"/>
</dbReference>
<evidence type="ECO:0000256" key="5">
    <source>
        <dbReference type="ARBA" id="ARBA00012269"/>
    </source>
</evidence>
<keyword evidence="10" id="KW-0560">Oxidoreductase</keyword>
<gene>
    <name evidence="16" type="ORF">FSP39_011937</name>
</gene>
<dbReference type="GO" id="GO:0005788">
    <property type="term" value="C:endoplasmic reticulum lumen"/>
    <property type="evidence" value="ECO:0007669"/>
    <property type="project" value="UniProtKB-SubCell"/>
</dbReference>
<dbReference type="InterPro" id="IPR005123">
    <property type="entry name" value="Oxoglu/Fe-dep_dioxygenase_dom"/>
</dbReference>
<evidence type="ECO:0000256" key="9">
    <source>
        <dbReference type="ARBA" id="ARBA00022964"/>
    </source>
</evidence>
<feature type="domain" description="Fe2OG dioxygenase" evidence="15">
    <location>
        <begin position="466"/>
        <end position="574"/>
    </location>
</feature>
<evidence type="ECO:0000256" key="12">
    <source>
        <dbReference type="ARBA" id="ARBA00023180"/>
    </source>
</evidence>
<dbReference type="Pfam" id="PF13640">
    <property type="entry name" value="2OG-FeII_Oxy_3"/>
    <property type="match status" value="1"/>
</dbReference>
<comment type="caution">
    <text evidence="16">The sequence shown here is derived from an EMBL/GenBank/DDBJ whole genome shotgun (WGS) entry which is preliminary data.</text>
</comment>
<name>A0AA89BPD8_PINIB</name>
<keyword evidence="7" id="KW-0256">Endoplasmic reticulum</keyword>
<organism evidence="16 17">
    <name type="scientific">Pinctada imbricata</name>
    <name type="common">Atlantic pearl-oyster</name>
    <name type="synonym">Pinctada martensii</name>
    <dbReference type="NCBI Taxonomy" id="66713"/>
    <lineage>
        <taxon>Eukaryota</taxon>
        <taxon>Metazoa</taxon>
        <taxon>Spiralia</taxon>
        <taxon>Lophotrochozoa</taxon>
        <taxon>Mollusca</taxon>
        <taxon>Bivalvia</taxon>
        <taxon>Autobranchia</taxon>
        <taxon>Pteriomorphia</taxon>
        <taxon>Pterioida</taxon>
        <taxon>Pterioidea</taxon>
        <taxon>Pteriidae</taxon>
        <taxon>Pinctada</taxon>
    </lineage>
</organism>
<dbReference type="GO" id="GO:0004656">
    <property type="term" value="F:procollagen-proline 4-dioxygenase activity"/>
    <property type="evidence" value="ECO:0007669"/>
    <property type="project" value="UniProtKB-EC"/>
</dbReference>
<evidence type="ECO:0000256" key="11">
    <source>
        <dbReference type="ARBA" id="ARBA00023004"/>
    </source>
</evidence>
<dbReference type="Gene3D" id="6.10.140.1460">
    <property type="match status" value="1"/>
</dbReference>